<dbReference type="PANTHER" id="PTHR33909:SF1">
    <property type="entry name" value="SEC TRANSLOCON ACCESSORY COMPLEX SUBUNIT YAJC"/>
    <property type="match status" value="1"/>
</dbReference>
<dbReference type="SMART" id="SM01323">
    <property type="entry name" value="YajC"/>
    <property type="match status" value="1"/>
</dbReference>
<comment type="caution">
    <text evidence="14">The sequence shown here is derived from an EMBL/GenBank/DDBJ whole genome shotgun (WGS) entry which is preliminary data.</text>
</comment>
<gene>
    <name evidence="14" type="ORF">GCM10007854_11920</name>
</gene>
<keyword evidence="6" id="KW-0813">Transport</keyword>
<protein>
    <recommendedName>
        <fullName evidence="5">Sec translocon accessory complex subunit YajC</fullName>
    </recommendedName>
</protein>
<evidence type="ECO:0000256" key="3">
    <source>
        <dbReference type="ARBA" id="ARBA00006742"/>
    </source>
</evidence>
<accession>A0ABQ5UZU2</accession>
<dbReference type="RefSeq" id="WP_284370623.1">
    <property type="nucleotide sequence ID" value="NZ_BSNJ01000002.1"/>
</dbReference>
<reference evidence="14" key="1">
    <citation type="journal article" date="2014" name="Int. J. Syst. Evol. Microbiol.">
        <title>Complete genome of a new Firmicutes species belonging to the dominant human colonic microbiota ('Ruminococcus bicirculans') reveals two chromosomes and a selective capacity to utilize plant glucans.</title>
        <authorList>
            <consortium name="NISC Comparative Sequencing Program"/>
            <person name="Wegmann U."/>
            <person name="Louis P."/>
            <person name="Goesmann A."/>
            <person name="Henrissat B."/>
            <person name="Duncan S.H."/>
            <person name="Flint H.J."/>
        </authorList>
    </citation>
    <scope>NUCLEOTIDE SEQUENCE</scope>
    <source>
        <strain evidence="14">NBRC 108216</strain>
    </source>
</reference>
<evidence type="ECO:0000256" key="1">
    <source>
        <dbReference type="ARBA" id="ARBA00002061"/>
    </source>
</evidence>
<dbReference type="Proteomes" id="UP001161390">
    <property type="component" value="Unassembled WGS sequence"/>
</dbReference>
<comment type="function">
    <text evidence="1">The SecYEG-SecDF-YajC-YidC holo-translocon (HTL) protein secretase/insertase is a supercomplex required for protein secretion, insertion of proteins into membranes, and assembly of membrane protein complexes. While the SecYEG complex is essential for assembly of a number of proteins and complexes, the SecDF-YajC-YidC subcomplex facilitates these functions.</text>
</comment>
<keyword evidence="11" id="KW-0811">Translocation</keyword>
<dbReference type="Pfam" id="PF02699">
    <property type="entry name" value="YajC"/>
    <property type="match status" value="1"/>
</dbReference>
<evidence type="ECO:0000256" key="4">
    <source>
        <dbReference type="ARBA" id="ARBA00011718"/>
    </source>
</evidence>
<comment type="subunit">
    <text evidence="4">Part of the SecDF-YidC-YajC translocase complex. The SecDF-YidC-YajC translocase forms a supercomplex with SecYEG, called the holo-translocon (HTL).</text>
</comment>
<proteinExistence type="inferred from homology"/>
<reference evidence="14" key="2">
    <citation type="submission" date="2023-01" db="EMBL/GenBank/DDBJ databases">
        <title>Draft genome sequence of Algimonas porphyrae strain NBRC 108216.</title>
        <authorList>
            <person name="Sun Q."/>
            <person name="Mori K."/>
        </authorList>
    </citation>
    <scope>NUCLEOTIDE SEQUENCE</scope>
    <source>
        <strain evidence="14">NBRC 108216</strain>
    </source>
</reference>
<evidence type="ECO:0000256" key="8">
    <source>
        <dbReference type="ARBA" id="ARBA00022692"/>
    </source>
</evidence>
<evidence type="ECO:0000256" key="10">
    <source>
        <dbReference type="ARBA" id="ARBA00022989"/>
    </source>
</evidence>
<dbReference type="InterPro" id="IPR003849">
    <property type="entry name" value="Preprotein_translocase_YajC"/>
</dbReference>
<dbReference type="PRINTS" id="PR01853">
    <property type="entry name" value="YAJCTRNLCASE"/>
</dbReference>
<keyword evidence="9" id="KW-0653">Protein transport</keyword>
<keyword evidence="10 13" id="KW-1133">Transmembrane helix</keyword>
<keyword evidence="15" id="KW-1185">Reference proteome</keyword>
<evidence type="ECO:0000256" key="9">
    <source>
        <dbReference type="ARBA" id="ARBA00022927"/>
    </source>
</evidence>
<name>A0ABQ5UZU2_9PROT</name>
<evidence type="ECO:0000313" key="15">
    <source>
        <dbReference type="Proteomes" id="UP001161390"/>
    </source>
</evidence>
<keyword evidence="12 13" id="KW-0472">Membrane</keyword>
<comment type="subcellular location">
    <subcellularLocation>
        <location evidence="2">Cell membrane</location>
        <topology evidence="2">Single-pass membrane protein</topology>
    </subcellularLocation>
</comment>
<evidence type="ECO:0000313" key="14">
    <source>
        <dbReference type="EMBL" id="GLQ20237.1"/>
    </source>
</evidence>
<comment type="similarity">
    <text evidence="3">Belongs to the YajC family.</text>
</comment>
<evidence type="ECO:0000256" key="5">
    <source>
        <dbReference type="ARBA" id="ARBA00014962"/>
    </source>
</evidence>
<keyword evidence="7" id="KW-1003">Cell membrane</keyword>
<evidence type="ECO:0000256" key="12">
    <source>
        <dbReference type="ARBA" id="ARBA00023136"/>
    </source>
</evidence>
<sequence length="108" mass="11556">MIITLIQQAAPAGGAGTAVGGQILMLAVIGLIFYFLLIRPQSQRMKKHRAMLEAIVRGDEVVTNGGLIGKVKKVTEDEVVVTLGANQDVKVVRSMIADVRNRKSAAND</sequence>
<feature type="transmembrane region" description="Helical" evidence="13">
    <location>
        <begin position="19"/>
        <end position="38"/>
    </location>
</feature>
<evidence type="ECO:0000256" key="11">
    <source>
        <dbReference type="ARBA" id="ARBA00023010"/>
    </source>
</evidence>
<evidence type="ECO:0000256" key="13">
    <source>
        <dbReference type="SAM" id="Phobius"/>
    </source>
</evidence>
<organism evidence="14 15">
    <name type="scientific">Algimonas porphyrae</name>
    <dbReference type="NCBI Taxonomy" id="1128113"/>
    <lineage>
        <taxon>Bacteria</taxon>
        <taxon>Pseudomonadati</taxon>
        <taxon>Pseudomonadota</taxon>
        <taxon>Alphaproteobacteria</taxon>
        <taxon>Maricaulales</taxon>
        <taxon>Robiginitomaculaceae</taxon>
        <taxon>Algimonas</taxon>
    </lineage>
</organism>
<evidence type="ECO:0000256" key="6">
    <source>
        <dbReference type="ARBA" id="ARBA00022448"/>
    </source>
</evidence>
<dbReference type="NCBIfam" id="TIGR00739">
    <property type="entry name" value="yajC"/>
    <property type="match status" value="1"/>
</dbReference>
<dbReference type="PANTHER" id="PTHR33909">
    <property type="entry name" value="SEC TRANSLOCON ACCESSORY COMPLEX SUBUNIT YAJC"/>
    <property type="match status" value="1"/>
</dbReference>
<keyword evidence="8 13" id="KW-0812">Transmembrane</keyword>
<evidence type="ECO:0000256" key="7">
    <source>
        <dbReference type="ARBA" id="ARBA00022475"/>
    </source>
</evidence>
<evidence type="ECO:0000256" key="2">
    <source>
        <dbReference type="ARBA" id="ARBA00004162"/>
    </source>
</evidence>
<dbReference type="EMBL" id="BSNJ01000002">
    <property type="protein sequence ID" value="GLQ20237.1"/>
    <property type="molecule type" value="Genomic_DNA"/>
</dbReference>